<proteinExistence type="predicted"/>
<feature type="compositionally biased region" description="Acidic residues" evidence="1">
    <location>
        <begin position="520"/>
        <end position="529"/>
    </location>
</feature>
<keyword evidence="2" id="KW-1133">Transmembrane helix</keyword>
<dbReference type="AlphaFoldDB" id="A0A9W9ZM98"/>
<feature type="compositionally biased region" description="Polar residues" evidence="1">
    <location>
        <begin position="416"/>
        <end position="432"/>
    </location>
</feature>
<feature type="compositionally biased region" description="Basic and acidic residues" evidence="1">
    <location>
        <begin position="376"/>
        <end position="414"/>
    </location>
</feature>
<feature type="compositionally biased region" description="Basic and acidic residues" evidence="1">
    <location>
        <begin position="280"/>
        <end position="292"/>
    </location>
</feature>
<dbReference type="EMBL" id="MU825898">
    <property type="protein sequence ID" value="KAJ7383468.1"/>
    <property type="molecule type" value="Genomic_DNA"/>
</dbReference>
<feature type="transmembrane region" description="Helical" evidence="2">
    <location>
        <begin position="63"/>
        <end position="86"/>
    </location>
</feature>
<keyword evidence="2" id="KW-0812">Transmembrane</keyword>
<keyword evidence="2" id="KW-0472">Membrane</keyword>
<dbReference type="Proteomes" id="UP001163046">
    <property type="component" value="Unassembled WGS sequence"/>
</dbReference>
<sequence>MAKTSKGFGRPGTIVNATTRVLPPPTTMPTEPQTTPPEESNTTTVAVPVGTEKRTDSLNREQMIIIVVCVGLIVLFLTVAAVYFLIIRRWREQKAVAYKRSRKIHEFRSGYEMDRPPLPGITGNAVLDVHEEPSVAESNFSSDSFDSDWNSSVASPSPVKPTPLYTDPVDASTPHAPDHSPLVNPRNKKASVHSQGSHYDQPYSSVEELGGGFSSFGPLPPVAFHSSPIDEQGSESPGSRKSFTNKLFNPTSQPEAVDLGEGSRASEGYPNKYISGMKNKGYDTDEELDRRLAASNGRTSSAASPPNLDDLYAKPDKSKKKTFRKKDSPSSSDTDSNHSITQAQSKMRDSYAKPDKSKKTFRKVSSDPQGNQAPRQADEPGHDSVVVYDERTNFSAGAERKNSNPAVDKHDLRSVGESTFSSVTVSDLNSSEAADGSEDLINLSLELPLAQENEALPTQDPDPPPSPYTLRSKRISLGSQDSFYDQPYSNLEEIDAGSSPVPDFSPPPPSTFGSTTVDEVGAEPEEEPTVLDPAPTISRTSFPNEPYGVVDKSEEEAVVMEVKELENMADDEETENTINDFDEVLNSLLDDELPTETGENQNAFTTADGYDSTVLMF</sequence>
<feature type="compositionally biased region" description="Basic and acidic residues" evidence="1">
    <location>
        <begin position="346"/>
        <end position="358"/>
    </location>
</feature>
<feature type="compositionally biased region" description="Low complexity" evidence="1">
    <location>
        <begin position="138"/>
        <end position="152"/>
    </location>
</feature>
<keyword evidence="4" id="KW-1185">Reference proteome</keyword>
<feature type="region of interest" description="Disordered" evidence="1">
    <location>
        <begin position="1"/>
        <end position="44"/>
    </location>
</feature>
<evidence type="ECO:0000313" key="4">
    <source>
        <dbReference type="Proteomes" id="UP001163046"/>
    </source>
</evidence>
<comment type="caution">
    <text evidence="3">The sequence shown here is derived from an EMBL/GenBank/DDBJ whole genome shotgun (WGS) entry which is preliminary data.</text>
</comment>
<organism evidence="3 4">
    <name type="scientific">Desmophyllum pertusum</name>
    <dbReference type="NCBI Taxonomy" id="174260"/>
    <lineage>
        <taxon>Eukaryota</taxon>
        <taxon>Metazoa</taxon>
        <taxon>Cnidaria</taxon>
        <taxon>Anthozoa</taxon>
        <taxon>Hexacorallia</taxon>
        <taxon>Scleractinia</taxon>
        <taxon>Caryophylliina</taxon>
        <taxon>Caryophylliidae</taxon>
        <taxon>Desmophyllum</taxon>
    </lineage>
</organism>
<feature type="compositionally biased region" description="Polar residues" evidence="1">
    <location>
        <begin position="477"/>
        <end position="489"/>
    </location>
</feature>
<feature type="compositionally biased region" description="Polar residues" evidence="1">
    <location>
        <begin position="234"/>
        <end position="254"/>
    </location>
</feature>
<name>A0A9W9ZM98_9CNID</name>
<gene>
    <name evidence="3" type="ORF">OS493_027629</name>
</gene>
<evidence type="ECO:0000313" key="3">
    <source>
        <dbReference type="EMBL" id="KAJ7383468.1"/>
    </source>
</evidence>
<feature type="region of interest" description="Disordered" evidence="1">
    <location>
        <begin position="137"/>
        <end position="551"/>
    </location>
</feature>
<protein>
    <submittedName>
        <fullName evidence="3">Uncharacterized protein</fullName>
    </submittedName>
</protein>
<evidence type="ECO:0000256" key="1">
    <source>
        <dbReference type="SAM" id="MobiDB-lite"/>
    </source>
</evidence>
<feature type="compositionally biased region" description="Low complexity" evidence="1">
    <location>
        <begin position="28"/>
        <end position="44"/>
    </location>
</feature>
<reference evidence="3" key="1">
    <citation type="submission" date="2023-01" db="EMBL/GenBank/DDBJ databases">
        <title>Genome assembly of the deep-sea coral Lophelia pertusa.</title>
        <authorList>
            <person name="Herrera S."/>
            <person name="Cordes E."/>
        </authorList>
    </citation>
    <scope>NUCLEOTIDE SEQUENCE</scope>
    <source>
        <strain evidence="3">USNM1676648</strain>
        <tissue evidence="3">Polyp</tissue>
    </source>
</reference>
<accession>A0A9W9ZM98</accession>
<evidence type="ECO:0000256" key="2">
    <source>
        <dbReference type="SAM" id="Phobius"/>
    </source>
</evidence>
<feature type="compositionally biased region" description="Low complexity" evidence="1">
    <location>
        <begin position="329"/>
        <end position="339"/>
    </location>
</feature>